<keyword evidence="2" id="KW-0547">Nucleotide-binding</keyword>
<evidence type="ECO:0000256" key="4">
    <source>
        <dbReference type="ARBA" id="ARBA00022840"/>
    </source>
</evidence>
<dbReference type="Gene3D" id="3.30.70.890">
    <property type="entry name" value="GHMP kinase, C-terminal domain"/>
    <property type="match status" value="1"/>
</dbReference>
<dbReference type="InterPro" id="IPR036554">
    <property type="entry name" value="GHMP_kinase_C_sf"/>
</dbReference>
<comment type="caution">
    <text evidence="7">The sequence shown here is derived from an EMBL/GenBank/DDBJ whole genome shotgun (WGS) entry which is preliminary data.</text>
</comment>
<proteinExistence type="predicted"/>
<keyword evidence="3" id="KW-0418">Kinase</keyword>
<dbReference type="EMBL" id="CAUYUJ010014615">
    <property type="protein sequence ID" value="CAK0843870.1"/>
    <property type="molecule type" value="Genomic_DNA"/>
</dbReference>
<accession>A0ABN9TDS1</accession>
<feature type="domain" description="GHMP kinase C-terminal" evidence="6">
    <location>
        <begin position="243"/>
        <end position="304"/>
    </location>
</feature>
<organism evidence="7 8">
    <name type="scientific">Prorocentrum cordatum</name>
    <dbReference type="NCBI Taxonomy" id="2364126"/>
    <lineage>
        <taxon>Eukaryota</taxon>
        <taxon>Sar</taxon>
        <taxon>Alveolata</taxon>
        <taxon>Dinophyceae</taxon>
        <taxon>Prorocentrales</taxon>
        <taxon>Prorocentraceae</taxon>
        <taxon>Prorocentrum</taxon>
    </lineage>
</organism>
<dbReference type="PANTHER" id="PTHR43527">
    <property type="entry name" value="4-DIPHOSPHOCYTIDYL-2-C-METHYL-D-ERYTHRITOL KINASE, CHLOROPLASTIC"/>
    <property type="match status" value="1"/>
</dbReference>
<dbReference type="Pfam" id="PF08544">
    <property type="entry name" value="GHMP_kinases_C"/>
    <property type="match status" value="1"/>
</dbReference>
<evidence type="ECO:0000256" key="2">
    <source>
        <dbReference type="ARBA" id="ARBA00022741"/>
    </source>
</evidence>
<gene>
    <name evidence="7" type="ORF">PCOR1329_LOCUS38090</name>
</gene>
<dbReference type="Pfam" id="PF00288">
    <property type="entry name" value="GHMP_kinases_N"/>
    <property type="match status" value="1"/>
</dbReference>
<protein>
    <submittedName>
        <fullName evidence="7">Uncharacterized protein</fullName>
    </submittedName>
</protein>
<evidence type="ECO:0000259" key="5">
    <source>
        <dbReference type="Pfam" id="PF00288"/>
    </source>
</evidence>
<dbReference type="PANTHER" id="PTHR43527:SF2">
    <property type="entry name" value="4-DIPHOSPHOCYTIDYL-2-C-METHYL-D-ERYTHRITOL KINASE, CHLOROPLASTIC"/>
    <property type="match status" value="1"/>
</dbReference>
<dbReference type="Gene3D" id="3.30.230.10">
    <property type="match status" value="1"/>
</dbReference>
<dbReference type="Proteomes" id="UP001189429">
    <property type="component" value="Unassembled WGS sequence"/>
</dbReference>
<keyword evidence="4" id="KW-0067">ATP-binding</keyword>
<sequence>GRVATARAPAAGPARRPAASRGLLAEGAAASLFSCAGAGALAGAASWRSGRARAAPGRQAGGDEVAAGASMKLFSPAKVNLFLRISKKVLPTTATKDELKCNLPGVPTDESNLVVRALKLFREKSGVQRFFKMDLQKNTPAQAGMGGGSSNAAAAFFGANALCGRPASPEGTAYCTGRGEIVTPVGPLKGTANLAVYLVKPAYGLSTGSIFKALDYDALSTVDPDELLSAFQEKGTDHGLWINDLEQPAFEVEPNLGELKAALESADFGFKAVLMSGSGSTIYCLGEPAGGEEGFKDAIKAKFNIEGIWRTQLLRRESMDEWYA</sequence>
<keyword evidence="1" id="KW-0808">Transferase</keyword>
<feature type="non-terminal residue" evidence="7">
    <location>
        <position position="324"/>
    </location>
</feature>
<evidence type="ECO:0000256" key="1">
    <source>
        <dbReference type="ARBA" id="ARBA00022679"/>
    </source>
</evidence>
<dbReference type="InterPro" id="IPR013750">
    <property type="entry name" value="GHMP_kinase_C_dom"/>
</dbReference>
<evidence type="ECO:0000256" key="3">
    <source>
        <dbReference type="ARBA" id="ARBA00022777"/>
    </source>
</evidence>
<evidence type="ECO:0000313" key="7">
    <source>
        <dbReference type="EMBL" id="CAK0843870.1"/>
    </source>
</evidence>
<dbReference type="InterPro" id="IPR014721">
    <property type="entry name" value="Ribsml_uS5_D2-typ_fold_subgr"/>
</dbReference>
<dbReference type="SUPFAM" id="SSF55060">
    <property type="entry name" value="GHMP Kinase, C-terminal domain"/>
    <property type="match status" value="1"/>
</dbReference>
<evidence type="ECO:0000313" key="8">
    <source>
        <dbReference type="Proteomes" id="UP001189429"/>
    </source>
</evidence>
<reference evidence="7" key="1">
    <citation type="submission" date="2023-10" db="EMBL/GenBank/DDBJ databases">
        <authorList>
            <person name="Chen Y."/>
            <person name="Shah S."/>
            <person name="Dougan E. K."/>
            <person name="Thang M."/>
            <person name="Chan C."/>
        </authorList>
    </citation>
    <scope>NUCLEOTIDE SEQUENCE [LARGE SCALE GENOMIC DNA]</scope>
</reference>
<evidence type="ECO:0000259" key="6">
    <source>
        <dbReference type="Pfam" id="PF08544"/>
    </source>
</evidence>
<feature type="non-terminal residue" evidence="7">
    <location>
        <position position="1"/>
    </location>
</feature>
<feature type="domain" description="GHMP kinase N-terminal" evidence="5">
    <location>
        <begin position="112"/>
        <end position="171"/>
    </location>
</feature>
<name>A0ABN9TDS1_9DINO</name>
<dbReference type="InterPro" id="IPR006204">
    <property type="entry name" value="GHMP_kinase_N_dom"/>
</dbReference>
<keyword evidence="8" id="KW-1185">Reference proteome</keyword>
<dbReference type="InterPro" id="IPR020568">
    <property type="entry name" value="Ribosomal_Su5_D2-typ_SF"/>
</dbReference>
<dbReference type="SUPFAM" id="SSF54211">
    <property type="entry name" value="Ribosomal protein S5 domain 2-like"/>
    <property type="match status" value="1"/>
</dbReference>